<dbReference type="Pfam" id="PF08241">
    <property type="entry name" value="Methyltransf_11"/>
    <property type="match status" value="1"/>
</dbReference>
<evidence type="ECO:0000313" key="2">
    <source>
        <dbReference type="EMBL" id="TCI12059.1"/>
    </source>
</evidence>
<comment type="caution">
    <text evidence="2">The sequence shown here is derived from an EMBL/GenBank/DDBJ whole genome shotgun (WGS) entry which is preliminary data.</text>
</comment>
<dbReference type="EMBL" id="SJTG01000001">
    <property type="protein sequence ID" value="TCI12059.1"/>
    <property type="molecule type" value="Genomic_DNA"/>
</dbReference>
<sequence length="366" mass="41760">MIGGLRNQLGSLMNFMSSLLYRVKRAMRVDHALALPDADTSDDYRRKLQRETDIYKDVVNINVLPDIFHYWSHRYLKPMLDEYEITSFEQFFARSLLESAERVSADNPVFISVGVGNCETEVAVARLMVQAGLKDFTIECLDINPHMLARGKALAEKEGVAEHLAFVEGDFNRWAPQKTYAGAMANQSLHHVLNLEGLFDGLRKALPADGYLVMHDMIGRNGHMRWPEAYESVSAFWSELPLAYRYNRLLKRQEKVYVNWDCSNEGFEGIRAQDIVPLLLERFHPRLFIGFANVIDPFIDRAFGHNFDANAEWDRSFIDRIHQFDEEAFQSGRLSPTHMVAIMSGASCSNPRFSRGIGPATCIRSA</sequence>
<dbReference type="AlphaFoldDB" id="A0A4R0YXG7"/>
<dbReference type="GO" id="GO:0032259">
    <property type="term" value="P:methylation"/>
    <property type="evidence" value="ECO:0007669"/>
    <property type="project" value="UniProtKB-KW"/>
</dbReference>
<accession>A0A4R0YXG7</accession>
<reference evidence="2 3" key="1">
    <citation type="submission" date="2019-02" db="EMBL/GenBank/DDBJ databases">
        <title>Dyella amyloliquefaciens sp. nov., isolated from forest soil.</title>
        <authorList>
            <person name="Gao Z.-H."/>
            <person name="Qiu L.-H."/>
        </authorList>
    </citation>
    <scope>NUCLEOTIDE SEQUENCE [LARGE SCALE GENOMIC DNA]</scope>
    <source>
        <strain evidence="2 3">KACC 12747</strain>
    </source>
</reference>
<keyword evidence="3" id="KW-1185">Reference proteome</keyword>
<organism evidence="2 3">
    <name type="scientific">Dyella soli</name>
    <dbReference type="NCBI Taxonomy" id="522319"/>
    <lineage>
        <taxon>Bacteria</taxon>
        <taxon>Pseudomonadati</taxon>
        <taxon>Pseudomonadota</taxon>
        <taxon>Gammaproteobacteria</taxon>
        <taxon>Lysobacterales</taxon>
        <taxon>Rhodanobacteraceae</taxon>
        <taxon>Dyella</taxon>
    </lineage>
</organism>
<feature type="domain" description="Methyltransferase type 11" evidence="1">
    <location>
        <begin position="125"/>
        <end position="214"/>
    </location>
</feature>
<dbReference type="InterPro" id="IPR029063">
    <property type="entry name" value="SAM-dependent_MTases_sf"/>
</dbReference>
<evidence type="ECO:0000313" key="3">
    <source>
        <dbReference type="Proteomes" id="UP000291822"/>
    </source>
</evidence>
<keyword evidence="2" id="KW-0808">Transferase</keyword>
<evidence type="ECO:0000259" key="1">
    <source>
        <dbReference type="Pfam" id="PF08241"/>
    </source>
</evidence>
<protein>
    <submittedName>
        <fullName evidence="2">Class I SAM-dependent methyltransferase</fullName>
    </submittedName>
</protein>
<dbReference type="InterPro" id="IPR013216">
    <property type="entry name" value="Methyltransf_11"/>
</dbReference>
<proteinExistence type="predicted"/>
<dbReference type="GO" id="GO:0008757">
    <property type="term" value="F:S-adenosylmethionine-dependent methyltransferase activity"/>
    <property type="evidence" value="ECO:0007669"/>
    <property type="project" value="InterPro"/>
</dbReference>
<dbReference type="SUPFAM" id="SSF53335">
    <property type="entry name" value="S-adenosyl-L-methionine-dependent methyltransferases"/>
    <property type="match status" value="1"/>
</dbReference>
<dbReference type="Gene3D" id="3.40.50.150">
    <property type="entry name" value="Vaccinia Virus protein VP39"/>
    <property type="match status" value="1"/>
</dbReference>
<keyword evidence="2" id="KW-0489">Methyltransferase</keyword>
<name>A0A4R0YXG7_9GAMM</name>
<dbReference type="Proteomes" id="UP000291822">
    <property type="component" value="Unassembled WGS sequence"/>
</dbReference>
<gene>
    <name evidence="2" type="ORF">EZM97_01460</name>
</gene>